<dbReference type="PIRSF" id="PIRSF006276">
    <property type="entry name" value="UspA"/>
    <property type="match status" value="1"/>
</dbReference>
<comment type="subcellular location">
    <subcellularLocation>
        <location evidence="2">Cytoplasm</location>
    </subcellularLocation>
</comment>
<evidence type="ECO:0000256" key="2">
    <source>
        <dbReference type="PIRNR" id="PIRNR006276"/>
    </source>
</evidence>
<dbReference type="PANTHER" id="PTHR46268">
    <property type="entry name" value="STRESS RESPONSE PROTEIN NHAX"/>
    <property type="match status" value="1"/>
</dbReference>
<dbReference type="InterPro" id="IPR006015">
    <property type="entry name" value="Universal_stress_UspA"/>
</dbReference>
<feature type="domain" description="UspA" evidence="3">
    <location>
        <begin position="5"/>
        <end position="144"/>
    </location>
</feature>
<dbReference type="InterPro" id="IPR006016">
    <property type="entry name" value="UspA"/>
</dbReference>
<evidence type="ECO:0000313" key="4">
    <source>
        <dbReference type="EMBL" id="TPR43473.1"/>
    </source>
</evidence>
<dbReference type="InterPro" id="IPR014729">
    <property type="entry name" value="Rossmann-like_a/b/a_fold"/>
</dbReference>
<dbReference type="Gene3D" id="3.40.50.620">
    <property type="entry name" value="HUPs"/>
    <property type="match status" value="1"/>
</dbReference>
<dbReference type="Proteomes" id="UP000784700">
    <property type="component" value="Unassembled WGS sequence"/>
</dbReference>
<dbReference type="SUPFAM" id="SSF52402">
    <property type="entry name" value="Adenine nucleotide alpha hydrolases-like"/>
    <property type="match status" value="1"/>
</dbReference>
<evidence type="ECO:0000313" key="5">
    <source>
        <dbReference type="Proteomes" id="UP000784700"/>
    </source>
</evidence>
<name>A0A9Q8MTX7_9LACO</name>
<gene>
    <name evidence="4" type="ORF">DY130_05515</name>
</gene>
<proteinExistence type="inferred from homology"/>
<evidence type="ECO:0000256" key="1">
    <source>
        <dbReference type="ARBA" id="ARBA00008791"/>
    </source>
</evidence>
<comment type="caution">
    <text evidence="4">The sequence shown here is derived from an EMBL/GenBank/DDBJ whole genome shotgun (WGS) entry which is preliminary data.</text>
</comment>
<evidence type="ECO:0000259" key="3">
    <source>
        <dbReference type="Pfam" id="PF00582"/>
    </source>
</evidence>
<dbReference type="EMBL" id="QUBG01000005">
    <property type="protein sequence ID" value="TPR43473.1"/>
    <property type="molecule type" value="Genomic_DNA"/>
</dbReference>
<sequence length="151" mass="16840">MLKNYEQILVPIDGSKYSKLAFNKAVEVAKRNNASLHIAHVIDTRVFNDLATFDTSMLDELTSDAKKTLDKYKQTAIDSGVNNVDYVIEYGMPKSIIAKDLVKRFNTDLIMIGANGKNMTERILIGSVASYVTRSASCDVLMVKTDLQNKE</sequence>
<keyword evidence="2" id="KW-0963">Cytoplasm</keyword>
<reference evidence="4" key="1">
    <citation type="submission" date="2018-08" db="EMBL/GenBank/DDBJ databases">
        <title>Comparative genomics of wild bee and flower associated Lactobacillus reveals potential adaptation to the bee host.</title>
        <authorList>
            <person name="Vuong H.Q."/>
            <person name="Mcfrederick Q.S."/>
        </authorList>
    </citation>
    <scope>NUCLEOTIDE SEQUENCE</scope>
    <source>
        <strain evidence="4">HV_63</strain>
    </source>
</reference>
<organism evidence="4 5">
    <name type="scientific">Apilactobacillus micheneri</name>
    <dbReference type="NCBI Taxonomy" id="1899430"/>
    <lineage>
        <taxon>Bacteria</taxon>
        <taxon>Bacillati</taxon>
        <taxon>Bacillota</taxon>
        <taxon>Bacilli</taxon>
        <taxon>Lactobacillales</taxon>
        <taxon>Lactobacillaceae</taxon>
        <taxon>Apilactobacillus</taxon>
    </lineage>
</organism>
<dbReference type="RefSeq" id="WP_140934562.1">
    <property type="nucleotide sequence ID" value="NZ_QUBF01000005.1"/>
</dbReference>
<dbReference type="CDD" id="cd00293">
    <property type="entry name" value="USP-like"/>
    <property type="match status" value="1"/>
</dbReference>
<comment type="similarity">
    <text evidence="1 2">Belongs to the universal stress protein A family.</text>
</comment>
<accession>A0A9Q8MTX7</accession>
<dbReference type="Pfam" id="PF00582">
    <property type="entry name" value="Usp"/>
    <property type="match status" value="1"/>
</dbReference>
<dbReference type="GO" id="GO:0005737">
    <property type="term" value="C:cytoplasm"/>
    <property type="evidence" value="ECO:0007669"/>
    <property type="project" value="UniProtKB-SubCell"/>
</dbReference>
<protein>
    <recommendedName>
        <fullName evidence="2">Universal stress protein</fullName>
    </recommendedName>
</protein>
<dbReference type="PANTHER" id="PTHR46268:SF6">
    <property type="entry name" value="UNIVERSAL STRESS PROTEIN UP12"/>
    <property type="match status" value="1"/>
</dbReference>
<dbReference type="AlphaFoldDB" id="A0A9Q8MTX7"/>
<dbReference type="PRINTS" id="PR01438">
    <property type="entry name" value="UNVRSLSTRESS"/>
</dbReference>
<dbReference type="GeneID" id="58108588"/>